<dbReference type="RefSeq" id="XP_025595561.1">
    <property type="nucleotide sequence ID" value="XM_025739148.1"/>
</dbReference>
<feature type="region of interest" description="Disordered" evidence="1">
    <location>
        <begin position="170"/>
        <end position="199"/>
    </location>
</feature>
<evidence type="ECO:0000313" key="3">
    <source>
        <dbReference type="Proteomes" id="UP000245946"/>
    </source>
</evidence>
<feature type="region of interest" description="Disordered" evidence="1">
    <location>
        <begin position="79"/>
        <end position="130"/>
    </location>
</feature>
<proteinExistence type="predicted"/>
<feature type="region of interest" description="Disordered" evidence="1">
    <location>
        <begin position="258"/>
        <end position="285"/>
    </location>
</feature>
<evidence type="ECO:0000256" key="1">
    <source>
        <dbReference type="SAM" id="MobiDB-lite"/>
    </source>
</evidence>
<reference evidence="2 3" key="1">
    <citation type="journal article" date="2018" name="Mol. Biol. Evol.">
        <title>Broad Genomic Sampling Reveals a Smut Pathogenic Ancestry of the Fungal Clade Ustilaginomycotina.</title>
        <authorList>
            <person name="Kijpornyongpan T."/>
            <person name="Mondo S.J."/>
            <person name="Barry K."/>
            <person name="Sandor L."/>
            <person name="Lee J."/>
            <person name="Lipzen A."/>
            <person name="Pangilinan J."/>
            <person name="LaButti K."/>
            <person name="Hainaut M."/>
            <person name="Henrissat B."/>
            <person name="Grigoriev I.V."/>
            <person name="Spatafora J.W."/>
            <person name="Aime M.C."/>
        </authorList>
    </citation>
    <scope>NUCLEOTIDE SEQUENCE [LARGE SCALE GENOMIC DNA]</scope>
    <source>
        <strain evidence="2 3">MCA 4186</strain>
    </source>
</reference>
<dbReference type="Proteomes" id="UP000245946">
    <property type="component" value="Unassembled WGS sequence"/>
</dbReference>
<keyword evidence="3" id="KW-1185">Reference proteome</keyword>
<sequence>MSPLGALCCSLALEGRRERSSASVLDTGLAGSGEASAGSAAMLARMERREVETRGPSVSAGFATAAMVGSSGGVVVRGEEQRASAGTRGGCQAASRRRQDAKRAQTCSSSSAASTPERHQRGGARAWRKAAPLSAHAAAAPCLCRPESLAHPAPHARRCGAGSAPFRPRCATHLDGAAPAPRPAAQPTTGRGRGSAGPSLAAGTAAVEAGQALLCRAVLLHSLRGKSQRQRGAGPDTVCGARLGDGTAGQMMRTKCEGRARREYRRGDDVKGQLRGAEKEAWSLA</sequence>
<gene>
    <name evidence="2" type="ORF">FA09DRAFT_145876</name>
</gene>
<name>A0A316Z2Z9_9BASI</name>
<organism evidence="2 3">
    <name type="scientific">Tilletiopsis washingtonensis</name>
    <dbReference type="NCBI Taxonomy" id="58919"/>
    <lineage>
        <taxon>Eukaryota</taxon>
        <taxon>Fungi</taxon>
        <taxon>Dikarya</taxon>
        <taxon>Basidiomycota</taxon>
        <taxon>Ustilaginomycotina</taxon>
        <taxon>Exobasidiomycetes</taxon>
        <taxon>Entylomatales</taxon>
        <taxon>Entylomatales incertae sedis</taxon>
        <taxon>Tilletiopsis</taxon>
    </lineage>
</organism>
<feature type="compositionally biased region" description="Low complexity" evidence="1">
    <location>
        <begin position="177"/>
        <end position="187"/>
    </location>
</feature>
<dbReference type="AlphaFoldDB" id="A0A316Z2Z9"/>
<accession>A0A316Z2Z9</accession>
<dbReference type="EMBL" id="KZ819305">
    <property type="protein sequence ID" value="PWN95282.1"/>
    <property type="molecule type" value="Genomic_DNA"/>
</dbReference>
<protein>
    <submittedName>
        <fullName evidence="2">Uncharacterized protein</fullName>
    </submittedName>
</protein>
<evidence type="ECO:0000313" key="2">
    <source>
        <dbReference type="EMBL" id="PWN95282.1"/>
    </source>
</evidence>
<dbReference type="GeneID" id="37266694"/>